<dbReference type="Pfam" id="PF26577">
    <property type="entry name" value="TSEN34_N"/>
    <property type="match status" value="1"/>
</dbReference>
<dbReference type="Gene3D" id="3.40.1350.10">
    <property type="match status" value="1"/>
</dbReference>
<evidence type="ECO:0000256" key="6">
    <source>
        <dbReference type="SAM" id="MobiDB-lite"/>
    </source>
</evidence>
<dbReference type="CDD" id="cd22363">
    <property type="entry name" value="tRNA-intron_lyase_C"/>
    <property type="match status" value="1"/>
</dbReference>
<gene>
    <name evidence="9" type="ORF">CEUSTIGMA_g10254.t1</name>
</gene>
<protein>
    <recommendedName>
        <fullName evidence="2">tRNA-intron lyase</fullName>
        <ecNumber evidence="2">4.6.1.16</ecNumber>
    </recommendedName>
</protein>
<keyword evidence="10" id="KW-1185">Reference proteome</keyword>
<evidence type="ECO:0000259" key="8">
    <source>
        <dbReference type="Pfam" id="PF26577"/>
    </source>
</evidence>
<feature type="domain" description="TSEN34 N-terminal" evidence="8">
    <location>
        <begin position="8"/>
        <end position="73"/>
    </location>
</feature>
<dbReference type="EC" id="4.6.1.16" evidence="2"/>
<evidence type="ECO:0000256" key="3">
    <source>
        <dbReference type="ARBA" id="ARBA00022694"/>
    </source>
</evidence>
<keyword evidence="4" id="KW-0456">Lyase</keyword>
<reference evidence="9 10" key="1">
    <citation type="submission" date="2017-08" db="EMBL/GenBank/DDBJ databases">
        <title>Acidophilic green algal genome provides insights into adaptation to an acidic environment.</title>
        <authorList>
            <person name="Hirooka S."/>
            <person name="Hirose Y."/>
            <person name="Kanesaki Y."/>
            <person name="Higuchi S."/>
            <person name="Fujiwara T."/>
            <person name="Onuma R."/>
            <person name="Era A."/>
            <person name="Ohbayashi R."/>
            <person name="Uzuka A."/>
            <person name="Nozaki H."/>
            <person name="Yoshikawa H."/>
            <person name="Miyagishima S.Y."/>
        </authorList>
    </citation>
    <scope>NUCLEOTIDE SEQUENCE [LARGE SCALE GENOMIC DNA]</scope>
    <source>
        <strain evidence="9 10">NIES-2499</strain>
    </source>
</reference>
<proteinExistence type="inferred from homology"/>
<dbReference type="InterPro" id="IPR036167">
    <property type="entry name" value="tRNA_intron_Endo_cat-like_sf"/>
</dbReference>
<dbReference type="STRING" id="1157962.A0A250XIC3"/>
<comment type="similarity">
    <text evidence="1">Belongs to the tRNA-intron endonuclease family.</text>
</comment>
<dbReference type="OrthoDB" id="546120at2759"/>
<evidence type="ECO:0000259" key="7">
    <source>
        <dbReference type="Pfam" id="PF01974"/>
    </source>
</evidence>
<dbReference type="GO" id="GO:0003676">
    <property type="term" value="F:nucleic acid binding"/>
    <property type="evidence" value="ECO:0007669"/>
    <property type="project" value="InterPro"/>
</dbReference>
<dbReference type="Pfam" id="PF01974">
    <property type="entry name" value="tRNA_int_endo"/>
    <property type="match status" value="1"/>
</dbReference>
<dbReference type="GO" id="GO:0000379">
    <property type="term" value="P:tRNA-type intron splice site recognition and cleavage"/>
    <property type="evidence" value="ECO:0007669"/>
    <property type="project" value="TreeGrafter"/>
</dbReference>
<evidence type="ECO:0000256" key="5">
    <source>
        <dbReference type="ARBA" id="ARBA00034031"/>
    </source>
</evidence>
<feature type="compositionally biased region" description="Polar residues" evidence="6">
    <location>
        <begin position="208"/>
        <end position="219"/>
    </location>
</feature>
<sequence length="417" mass="45196">MDVKSPVEIFQHGDKCYVWKAEDVLRLRRDFHVYGSLVGGVSQFKNQNNVHGLPLQLSSEETSLLLLKGWGEFKSSPFLGTNKQHARLPSAQSQPVSKIFKTLGKRTYQKLYHDQSMQEYYAYYDAIGAYSLVSADQTAERMSSVAAAPMLHFIQEGLKAIHKGSAGGSLHVDSNRSNAGIPAHHAGADQNLGAKQPSPPASADRLGQLTTTPSLEGSSNAEPWVQALAQGSHFSLPITADETSSAGTFQADPSSSCWSFPSNQDELIRLLVFCDLHEKGYTLSGGAKFGADLLAYPGHPSDYHAQFTVRPMCPETSINPMLLKSASRGSHAARKHLLMATVPNLSHSVAAEMLSSILLEDDQFLSAHSNSKSVTIHIKSSFGSRLQSLMTKLRSCAMLNVSYLSIGPETGFGGTKK</sequence>
<dbReference type="InterPro" id="IPR059049">
    <property type="entry name" value="TSEN34_N"/>
</dbReference>
<dbReference type="EMBL" id="BEGY01000086">
    <property type="protein sequence ID" value="GAX82828.1"/>
    <property type="molecule type" value="Genomic_DNA"/>
</dbReference>
<evidence type="ECO:0000256" key="1">
    <source>
        <dbReference type="ARBA" id="ARBA00008078"/>
    </source>
</evidence>
<keyword evidence="3" id="KW-0819">tRNA processing</keyword>
<dbReference type="GO" id="GO:0000213">
    <property type="term" value="F:tRNA-intron lyase activity"/>
    <property type="evidence" value="ECO:0007669"/>
    <property type="project" value="UniProtKB-EC"/>
</dbReference>
<comment type="caution">
    <text evidence="9">The sequence shown here is derived from an EMBL/GenBank/DDBJ whole genome shotgun (WGS) entry which is preliminary data.</text>
</comment>
<organism evidence="9 10">
    <name type="scientific">Chlamydomonas eustigma</name>
    <dbReference type="NCBI Taxonomy" id="1157962"/>
    <lineage>
        <taxon>Eukaryota</taxon>
        <taxon>Viridiplantae</taxon>
        <taxon>Chlorophyta</taxon>
        <taxon>core chlorophytes</taxon>
        <taxon>Chlorophyceae</taxon>
        <taxon>CS clade</taxon>
        <taxon>Chlamydomonadales</taxon>
        <taxon>Chlamydomonadaceae</taxon>
        <taxon>Chlamydomonas</taxon>
    </lineage>
</organism>
<evidence type="ECO:0000313" key="10">
    <source>
        <dbReference type="Proteomes" id="UP000232323"/>
    </source>
</evidence>
<comment type="catalytic activity">
    <reaction evidence="5">
        <text>pretRNA = a 3'-half-tRNA molecule with a 5'-OH end + a 5'-half-tRNA molecule with a 2',3'-cyclic phosphate end + an intron with a 2',3'-cyclic phosphate and a 5'-hydroxyl terminus.</text>
        <dbReference type="EC" id="4.6.1.16"/>
    </reaction>
</comment>
<dbReference type="PANTHER" id="PTHR13070:SF0">
    <property type="entry name" value="TRNA-SPLICING ENDONUCLEASE SUBUNIT SEN34"/>
    <property type="match status" value="1"/>
</dbReference>
<evidence type="ECO:0000256" key="4">
    <source>
        <dbReference type="ARBA" id="ARBA00023239"/>
    </source>
</evidence>
<name>A0A250XIC3_9CHLO</name>
<dbReference type="SUPFAM" id="SSF53032">
    <property type="entry name" value="tRNA-intron endonuclease catalytic domain-like"/>
    <property type="match status" value="1"/>
</dbReference>
<dbReference type="PANTHER" id="PTHR13070">
    <property type="entry name" value="TRNA-SPLICING ENDONUCLEASE SUBUNIT SEN34-RELATED"/>
    <property type="match status" value="1"/>
</dbReference>
<dbReference type="Proteomes" id="UP000232323">
    <property type="component" value="Unassembled WGS sequence"/>
</dbReference>
<dbReference type="InterPro" id="IPR011856">
    <property type="entry name" value="tRNA_endonuc-like_dom_sf"/>
</dbReference>
<evidence type="ECO:0000256" key="2">
    <source>
        <dbReference type="ARBA" id="ARBA00012573"/>
    </source>
</evidence>
<dbReference type="InterPro" id="IPR006677">
    <property type="entry name" value="tRNA_intron_Endonuc_cat-like"/>
</dbReference>
<accession>A0A250XIC3</accession>
<feature type="region of interest" description="Disordered" evidence="6">
    <location>
        <begin position="165"/>
        <end position="219"/>
    </location>
</feature>
<evidence type="ECO:0000313" key="9">
    <source>
        <dbReference type="EMBL" id="GAX82828.1"/>
    </source>
</evidence>
<dbReference type="AlphaFoldDB" id="A0A250XIC3"/>
<feature type="domain" description="tRNA intron endonuclease catalytic" evidence="7">
    <location>
        <begin position="268"/>
        <end position="343"/>
    </location>
</feature>
<dbReference type="GO" id="GO:0005634">
    <property type="term" value="C:nucleus"/>
    <property type="evidence" value="ECO:0007669"/>
    <property type="project" value="UniProtKB-ARBA"/>
</dbReference>